<protein>
    <recommendedName>
        <fullName evidence="3">PIN domain-containing protein</fullName>
    </recommendedName>
</protein>
<dbReference type="EMBL" id="BJCD01000035">
    <property type="protein sequence ID" value="GDZ93512.1"/>
    <property type="molecule type" value="Genomic_DNA"/>
</dbReference>
<comment type="caution">
    <text evidence="1">The sequence shown here is derived from an EMBL/GenBank/DDBJ whole genome shotgun (WGS) entry which is preliminary data.</text>
</comment>
<organism evidence="1 2">
    <name type="scientific">Planktothrix agardhii CCAP 1459/11A</name>
    <dbReference type="NCBI Taxonomy" id="282420"/>
    <lineage>
        <taxon>Bacteria</taxon>
        <taxon>Bacillati</taxon>
        <taxon>Cyanobacteriota</taxon>
        <taxon>Cyanophyceae</taxon>
        <taxon>Oscillatoriophycideae</taxon>
        <taxon>Oscillatoriales</taxon>
        <taxon>Microcoleaceae</taxon>
        <taxon>Planktothrix</taxon>
    </lineage>
</organism>
<dbReference type="AlphaFoldDB" id="A0A4P5ZJL2"/>
<dbReference type="Pfam" id="PF11848">
    <property type="entry name" value="DUF3368"/>
    <property type="match status" value="1"/>
</dbReference>
<dbReference type="Proteomes" id="UP000299794">
    <property type="component" value="Unassembled WGS sequence"/>
</dbReference>
<accession>A0A4P5ZJL2</accession>
<reference evidence="2" key="1">
    <citation type="submission" date="2019-02" db="EMBL/GenBank/DDBJ databases">
        <title>Draft genome sequence of Planktothrix agardhii NIES-905.</title>
        <authorList>
            <person name="Yamaguchi H."/>
            <person name="Suzuki S."/>
            <person name="Kawachi M."/>
        </authorList>
    </citation>
    <scope>NUCLEOTIDE SEQUENCE [LARGE SCALE GENOMIC DNA]</scope>
    <source>
        <strain evidence="2">CCAP 1459/11A</strain>
    </source>
</reference>
<evidence type="ECO:0008006" key="3">
    <source>
        <dbReference type="Google" id="ProtNLM"/>
    </source>
</evidence>
<name>A0A4P5ZJL2_PLAAG</name>
<evidence type="ECO:0000313" key="1">
    <source>
        <dbReference type="EMBL" id="GDZ93512.1"/>
    </source>
</evidence>
<proteinExistence type="predicted"/>
<sequence length="52" mass="5880">MQKVVINSSPLIVLFKNQLINILPQVCQEIIIPNAVCSEVTAYSLEKLFDFD</sequence>
<dbReference type="InterPro" id="IPR021799">
    <property type="entry name" value="PIN-like_prokaryotic"/>
</dbReference>
<gene>
    <name evidence="1" type="ORF">PA905_13510</name>
</gene>
<evidence type="ECO:0000313" key="2">
    <source>
        <dbReference type="Proteomes" id="UP000299794"/>
    </source>
</evidence>
<dbReference type="RefSeq" id="WP_158295781.1">
    <property type="nucleotide sequence ID" value="NZ_BJCD01000035.1"/>
</dbReference>